<proteinExistence type="predicted"/>
<dbReference type="EMBL" id="NFZX01000030">
    <property type="protein sequence ID" value="RFA33847.1"/>
    <property type="molecule type" value="Genomic_DNA"/>
</dbReference>
<name>A0A3E0WP82_9BACI</name>
<protein>
    <submittedName>
        <fullName evidence="1">Uncharacterized protein</fullName>
    </submittedName>
</protein>
<comment type="caution">
    <text evidence="1">The sequence shown here is derived from an EMBL/GenBank/DDBJ whole genome shotgun (WGS) entry which is preliminary data.</text>
</comment>
<dbReference type="AlphaFoldDB" id="A0A3E0WP82"/>
<reference evidence="1 2" key="1">
    <citation type="submission" date="2017-05" db="EMBL/GenBank/DDBJ databases">
        <title>Virgibacillus sp. AK90 isolated from a saltern of Kakinada, India.</title>
        <authorList>
            <person name="Gupta V."/>
            <person name="Sidhu C."/>
            <person name="Korpole S."/>
            <person name="Pinnaka A.K."/>
        </authorList>
    </citation>
    <scope>NUCLEOTIDE SEQUENCE [LARGE SCALE GENOMIC DNA]</scope>
    <source>
        <strain evidence="1 2">AK90</strain>
    </source>
</reference>
<dbReference type="RefSeq" id="WP_116278801.1">
    <property type="nucleotide sequence ID" value="NZ_NFZX01000030.1"/>
</dbReference>
<evidence type="ECO:0000313" key="2">
    <source>
        <dbReference type="Proteomes" id="UP000256488"/>
    </source>
</evidence>
<organism evidence="1 2">
    <name type="scientific">Virgibacillus dokdonensis</name>
    <dbReference type="NCBI Taxonomy" id="302167"/>
    <lineage>
        <taxon>Bacteria</taxon>
        <taxon>Bacillati</taxon>
        <taxon>Bacillota</taxon>
        <taxon>Bacilli</taxon>
        <taxon>Bacillales</taxon>
        <taxon>Bacillaceae</taxon>
        <taxon>Virgibacillus</taxon>
    </lineage>
</organism>
<dbReference type="Proteomes" id="UP000256488">
    <property type="component" value="Unassembled WGS sequence"/>
</dbReference>
<sequence length="97" mass="11895">MLKTRKDFNTEQEYKAYTKTSDFLLNYSWKGKTKEQIIHEMALPKYEQKYLDESMKELEKKDMYRGMELDRLILRKLDEDTDDGWNEEGVVFIERER</sequence>
<gene>
    <name evidence="1" type="ORF">CAI16_13410</name>
</gene>
<evidence type="ECO:0000313" key="1">
    <source>
        <dbReference type="EMBL" id="RFA33847.1"/>
    </source>
</evidence>
<accession>A0A3E0WP82</accession>